<accession>A0ACB8RG83</accession>
<evidence type="ECO:0000313" key="1">
    <source>
        <dbReference type="EMBL" id="KAI0043027.1"/>
    </source>
</evidence>
<dbReference type="EMBL" id="MU276036">
    <property type="protein sequence ID" value="KAI0043027.1"/>
    <property type="molecule type" value="Genomic_DNA"/>
</dbReference>
<organism evidence="1 2">
    <name type="scientific">Auriscalpium vulgare</name>
    <dbReference type="NCBI Taxonomy" id="40419"/>
    <lineage>
        <taxon>Eukaryota</taxon>
        <taxon>Fungi</taxon>
        <taxon>Dikarya</taxon>
        <taxon>Basidiomycota</taxon>
        <taxon>Agaricomycotina</taxon>
        <taxon>Agaricomycetes</taxon>
        <taxon>Russulales</taxon>
        <taxon>Auriscalpiaceae</taxon>
        <taxon>Auriscalpium</taxon>
    </lineage>
</organism>
<sequence>MLCARMSTLRARRRGDGRGCGFWAASATSRLNVQQCILRSALRPTSSERLIWSVWGPSSFCVDATYTGRRNGGKRECMHPARGVAGTPDD</sequence>
<dbReference type="Proteomes" id="UP000814033">
    <property type="component" value="Unassembled WGS sequence"/>
</dbReference>
<evidence type="ECO:0000313" key="2">
    <source>
        <dbReference type="Proteomes" id="UP000814033"/>
    </source>
</evidence>
<name>A0ACB8RG83_9AGAM</name>
<keyword evidence="2" id="KW-1185">Reference proteome</keyword>
<proteinExistence type="predicted"/>
<gene>
    <name evidence="1" type="ORF">FA95DRAFT_446260</name>
</gene>
<reference evidence="1" key="2">
    <citation type="journal article" date="2022" name="New Phytol.">
        <title>Evolutionary transition to the ectomycorrhizal habit in the genomes of a hyperdiverse lineage of mushroom-forming fungi.</title>
        <authorList>
            <person name="Looney B."/>
            <person name="Miyauchi S."/>
            <person name="Morin E."/>
            <person name="Drula E."/>
            <person name="Courty P.E."/>
            <person name="Kohler A."/>
            <person name="Kuo A."/>
            <person name="LaButti K."/>
            <person name="Pangilinan J."/>
            <person name="Lipzen A."/>
            <person name="Riley R."/>
            <person name="Andreopoulos W."/>
            <person name="He G."/>
            <person name="Johnson J."/>
            <person name="Nolan M."/>
            <person name="Tritt A."/>
            <person name="Barry K.W."/>
            <person name="Grigoriev I.V."/>
            <person name="Nagy L.G."/>
            <person name="Hibbett D."/>
            <person name="Henrissat B."/>
            <person name="Matheny P.B."/>
            <person name="Labbe J."/>
            <person name="Martin F.M."/>
        </authorList>
    </citation>
    <scope>NUCLEOTIDE SEQUENCE</scope>
    <source>
        <strain evidence="1">FP105234-sp</strain>
    </source>
</reference>
<reference evidence="1" key="1">
    <citation type="submission" date="2021-02" db="EMBL/GenBank/DDBJ databases">
        <authorList>
            <consortium name="DOE Joint Genome Institute"/>
            <person name="Ahrendt S."/>
            <person name="Looney B.P."/>
            <person name="Miyauchi S."/>
            <person name="Morin E."/>
            <person name="Drula E."/>
            <person name="Courty P.E."/>
            <person name="Chicoki N."/>
            <person name="Fauchery L."/>
            <person name="Kohler A."/>
            <person name="Kuo A."/>
            <person name="Labutti K."/>
            <person name="Pangilinan J."/>
            <person name="Lipzen A."/>
            <person name="Riley R."/>
            <person name="Andreopoulos W."/>
            <person name="He G."/>
            <person name="Johnson J."/>
            <person name="Barry K.W."/>
            <person name="Grigoriev I.V."/>
            <person name="Nagy L."/>
            <person name="Hibbett D."/>
            <person name="Henrissat B."/>
            <person name="Matheny P.B."/>
            <person name="Labbe J."/>
            <person name="Martin F."/>
        </authorList>
    </citation>
    <scope>NUCLEOTIDE SEQUENCE</scope>
    <source>
        <strain evidence="1">FP105234-sp</strain>
    </source>
</reference>
<comment type="caution">
    <text evidence="1">The sequence shown here is derived from an EMBL/GenBank/DDBJ whole genome shotgun (WGS) entry which is preliminary data.</text>
</comment>
<protein>
    <submittedName>
        <fullName evidence="1">Uncharacterized protein</fullName>
    </submittedName>
</protein>